<keyword evidence="7" id="KW-0464">Manganese</keyword>
<evidence type="ECO:0000256" key="3">
    <source>
        <dbReference type="ARBA" id="ARBA00005582"/>
    </source>
</evidence>
<keyword evidence="6" id="KW-0460">Magnesium</keyword>
<evidence type="ECO:0000256" key="6">
    <source>
        <dbReference type="ARBA" id="ARBA00022842"/>
    </source>
</evidence>
<dbReference type="KEGG" id="scac:106085364"/>
<dbReference type="SUPFAM" id="SSF55811">
    <property type="entry name" value="Nudix"/>
    <property type="match status" value="1"/>
</dbReference>
<dbReference type="InterPro" id="IPR000086">
    <property type="entry name" value="NUDIX_hydrolase_dom"/>
</dbReference>
<dbReference type="STRING" id="35570.A0A1I8P8E6"/>
<dbReference type="GO" id="GO:0046872">
    <property type="term" value="F:metal ion binding"/>
    <property type="evidence" value="ECO:0007669"/>
    <property type="project" value="UniProtKB-KW"/>
</dbReference>
<protein>
    <recommendedName>
        <fullName evidence="8">Nudix hydrolase domain-containing protein</fullName>
    </recommendedName>
</protein>
<dbReference type="PROSITE" id="PS51462">
    <property type="entry name" value="NUDIX"/>
    <property type="match status" value="1"/>
</dbReference>
<organism evidence="9 10">
    <name type="scientific">Stomoxys calcitrans</name>
    <name type="common">Stable fly</name>
    <name type="synonym">Conops calcitrans</name>
    <dbReference type="NCBI Taxonomy" id="35570"/>
    <lineage>
        <taxon>Eukaryota</taxon>
        <taxon>Metazoa</taxon>
        <taxon>Ecdysozoa</taxon>
        <taxon>Arthropoda</taxon>
        <taxon>Hexapoda</taxon>
        <taxon>Insecta</taxon>
        <taxon>Pterygota</taxon>
        <taxon>Neoptera</taxon>
        <taxon>Endopterygota</taxon>
        <taxon>Diptera</taxon>
        <taxon>Brachycera</taxon>
        <taxon>Muscomorpha</taxon>
        <taxon>Muscoidea</taxon>
        <taxon>Muscidae</taxon>
        <taxon>Stomoxys</taxon>
    </lineage>
</organism>
<name>A0A1I8P8E6_STOCA</name>
<dbReference type="InterPro" id="IPR039121">
    <property type="entry name" value="NUDT19"/>
</dbReference>
<dbReference type="EnsemblMetazoa" id="SCAU005751-RA">
    <property type="protein sequence ID" value="SCAU005751-PA"/>
    <property type="gene ID" value="SCAU005751"/>
</dbReference>
<dbReference type="AlphaFoldDB" id="A0A1I8P8E6"/>
<dbReference type="PANTHER" id="PTHR12318:SF0">
    <property type="entry name" value="ACYL-COENZYME A DIPHOSPHATASE NUDT19"/>
    <property type="match status" value="1"/>
</dbReference>
<proteinExistence type="inferred from homology"/>
<dbReference type="VEuPathDB" id="VectorBase:SCAU005751"/>
<dbReference type="Gene3D" id="3.90.79.10">
    <property type="entry name" value="Nucleoside Triphosphate Pyrophosphohydrolase"/>
    <property type="match status" value="1"/>
</dbReference>
<gene>
    <name evidence="9" type="primary">106085364</name>
</gene>
<dbReference type="OrthoDB" id="1695362at2759"/>
<keyword evidence="10" id="KW-1185">Reference proteome</keyword>
<evidence type="ECO:0000256" key="1">
    <source>
        <dbReference type="ARBA" id="ARBA00001936"/>
    </source>
</evidence>
<comment type="cofactor">
    <cofactor evidence="2">
        <name>Mg(2+)</name>
        <dbReference type="ChEBI" id="CHEBI:18420"/>
    </cofactor>
</comment>
<evidence type="ECO:0000313" key="9">
    <source>
        <dbReference type="EnsemblMetazoa" id="SCAU005751-PA"/>
    </source>
</evidence>
<comment type="cofactor">
    <cofactor evidence="1">
        <name>Mn(2+)</name>
        <dbReference type="ChEBI" id="CHEBI:29035"/>
    </cofactor>
</comment>
<evidence type="ECO:0000259" key="8">
    <source>
        <dbReference type="PROSITE" id="PS51462"/>
    </source>
</evidence>
<dbReference type="CDD" id="cd18870">
    <property type="entry name" value="NUDIX_AcylCoAdiphos_Nudt19"/>
    <property type="match status" value="1"/>
</dbReference>
<evidence type="ECO:0000256" key="2">
    <source>
        <dbReference type="ARBA" id="ARBA00001946"/>
    </source>
</evidence>
<evidence type="ECO:0000256" key="7">
    <source>
        <dbReference type="ARBA" id="ARBA00023211"/>
    </source>
</evidence>
<keyword evidence="5" id="KW-0378">Hydrolase</keyword>
<feature type="domain" description="Nudix hydrolase" evidence="8">
    <location>
        <begin position="9"/>
        <end position="245"/>
    </location>
</feature>
<evidence type="ECO:0000313" key="10">
    <source>
        <dbReference type="Proteomes" id="UP000095300"/>
    </source>
</evidence>
<accession>A0A1I8P8E6</accession>
<dbReference type="PANTHER" id="PTHR12318">
    <property type="entry name" value="TESTOSTERONE-REGULATED PROTEIN RP2"/>
    <property type="match status" value="1"/>
</dbReference>
<evidence type="ECO:0000256" key="5">
    <source>
        <dbReference type="ARBA" id="ARBA00022801"/>
    </source>
</evidence>
<evidence type="ECO:0000256" key="4">
    <source>
        <dbReference type="ARBA" id="ARBA00022723"/>
    </source>
</evidence>
<reference evidence="9" key="1">
    <citation type="submission" date="2020-05" db="UniProtKB">
        <authorList>
            <consortium name="EnsemblMetazoa"/>
        </authorList>
    </citation>
    <scope>IDENTIFICATION</scope>
    <source>
        <strain evidence="9">USDA</strain>
    </source>
</reference>
<keyword evidence="4" id="KW-0479">Metal-binding</keyword>
<dbReference type="GO" id="GO:0016818">
    <property type="term" value="F:hydrolase activity, acting on acid anhydrides, in phosphorus-containing anhydrides"/>
    <property type="evidence" value="ECO:0007669"/>
    <property type="project" value="InterPro"/>
</dbReference>
<sequence>MAKQIVGNLRKSSSLIVLARDQIKARHPIDFKALMFKRPPQATFMPNCAVFRGGVLDAQADETPLWRKHFENMGVSRKQLSLLTQGKAKKSNIFTKEDPESLERELSLRIAAIRETFEELGVIFCQNRETLAKGAGEGYGNFKEDFDRQHWQMLVHNDATQFLKLCETLEIIPDLWNLYEWSNWLTPATLKKRFDTVFFVIAIQKMPHLIKEKHEVTDFSWNTPSDFLRQHFEKEIWLPPPQFYELSRLLNFSELEKVKNFAQTRAMEGLDAIFPVERKCKDGRVSLFQGDDLYENPDLPELVSISKTAKEYREGIQNLHRIEFYDSNKMAMQVNVDVPNGHICPVNTNPEDMN</sequence>
<dbReference type="GO" id="GO:0005739">
    <property type="term" value="C:mitochondrion"/>
    <property type="evidence" value="ECO:0007669"/>
    <property type="project" value="TreeGrafter"/>
</dbReference>
<dbReference type="InterPro" id="IPR015797">
    <property type="entry name" value="NUDIX_hydrolase-like_dom_sf"/>
</dbReference>
<dbReference type="Proteomes" id="UP000095300">
    <property type="component" value="Unassembled WGS sequence"/>
</dbReference>
<comment type="similarity">
    <text evidence="3">Belongs to the Nudix hydrolase family.</text>
</comment>